<sequence length="496" mass="54813">MQRILSTSTRTHTPQTKAGTSNCTPSVDTILDKEGPDGIPNAAIQEALPAISCILKNIFNAAIRLRHIPKQWKESTTVVLRKPGKPAKLLSALMAEDLTYMSKHYALLPHSQFGGRPGRSTMDALHLLTSTIKKAWRESKVASALFLDIQAAFPNVVKPVLMQNMRAKGIPEEYVQTLENMLTGRSTRLKFNKVHSAPRAINNGNSQGCPLSMILYLFYIAPLLEIANSKDQLTLGFVDNSTLIAIGQNFHNTHLGLKDMMEHEGGVLDWSRLHHSPLENNKLGLVDFTMSSEKRKGSHPLVLEAKDSNGRMSTVTIQPTDSCKLLGVVIDQSLRWNKHQELVHTRAVKWTSLFSRIHRAFHGLPIRSGCQLFNSVAIPRITYAADIWYTPPYTKPNSIRRMGSGAITKKLQAVQRRATIGITGAIRTTAGDTLDAHLNMLPIKETLCLTCQKAAARLASLPATHPLSKFVKRASRGLLQRHNAPYIASSTPSTPK</sequence>
<feature type="region of interest" description="Disordered" evidence="1">
    <location>
        <begin position="1"/>
        <end position="23"/>
    </location>
</feature>
<dbReference type="OMA" id="NGRNSKW"/>
<name>G4TZQ9_SERID</name>
<dbReference type="OrthoDB" id="3044497at2759"/>
<keyword evidence="4" id="KW-1185">Reference proteome</keyword>
<dbReference type="InParanoid" id="G4TZQ9"/>
<dbReference type="CDD" id="cd01650">
    <property type="entry name" value="RT_nLTR_like"/>
    <property type="match status" value="1"/>
</dbReference>
<gene>
    <name evidence="3" type="ORF">PIIN_10788</name>
</gene>
<accession>G4TZQ9</accession>
<feature type="domain" description="Reverse transcriptase" evidence="2">
    <location>
        <begin position="88"/>
        <end position="255"/>
    </location>
</feature>
<evidence type="ECO:0000313" key="4">
    <source>
        <dbReference type="Proteomes" id="UP000007148"/>
    </source>
</evidence>
<proteinExistence type="predicted"/>
<dbReference type="eggNOG" id="KOG1075">
    <property type="taxonomic scope" value="Eukaryota"/>
</dbReference>
<evidence type="ECO:0000256" key="1">
    <source>
        <dbReference type="SAM" id="MobiDB-lite"/>
    </source>
</evidence>
<evidence type="ECO:0000259" key="2">
    <source>
        <dbReference type="Pfam" id="PF00078"/>
    </source>
</evidence>
<dbReference type="AlphaFoldDB" id="G4TZQ9"/>
<dbReference type="Pfam" id="PF00078">
    <property type="entry name" value="RVT_1"/>
    <property type="match status" value="1"/>
</dbReference>
<dbReference type="EMBL" id="CAFZ01001014">
    <property type="protein sequence ID" value="CCA76802.1"/>
    <property type="molecule type" value="Genomic_DNA"/>
</dbReference>
<dbReference type="InterPro" id="IPR000477">
    <property type="entry name" value="RT_dom"/>
</dbReference>
<dbReference type="STRING" id="1109443.G4TZQ9"/>
<comment type="caution">
    <text evidence="3">The sequence shown here is derived from an EMBL/GenBank/DDBJ whole genome shotgun (WGS) entry which is preliminary data.</text>
</comment>
<evidence type="ECO:0000313" key="3">
    <source>
        <dbReference type="EMBL" id="CCA76802.1"/>
    </source>
</evidence>
<dbReference type="HOGENOM" id="CLU_000680_4_0_1"/>
<dbReference type="PANTHER" id="PTHR33481">
    <property type="entry name" value="REVERSE TRANSCRIPTASE"/>
    <property type="match status" value="1"/>
</dbReference>
<dbReference type="PANTHER" id="PTHR33481:SF1">
    <property type="entry name" value="ENDONUCLEASE_EXONUCLEASE_PHOSPHATASE DOMAIN-CONTAINING PROTEIN-RELATED"/>
    <property type="match status" value="1"/>
</dbReference>
<protein>
    <recommendedName>
        <fullName evidence="2">Reverse transcriptase domain-containing protein</fullName>
    </recommendedName>
</protein>
<organism evidence="3 4">
    <name type="scientific">Serendipita indica (strain DSM 11827)</name>
    <name type="common">Root endophyte fungus</name>
    <name type="synonym">Piriformospora indica</name>
    <dbReference type="NCBI Taxonomy" id="1109443"/>
    <lineage>
        <taxon>Eukaryota</taxon>
        <taxon>Fungi</taxon>
        <taxon>Dikarya</taxon>
        <taxon>Basidiomycota</taxon>
        <taxon>Agaricomycotina</taxon>
        <taxon>Agaricomycetes</taxon>
        <taxon>Sebacinales</taxon>
        <taxon>Serendipitaceae</taxon>
        <taxon>Serendipita</taxon>
    </lineage>
</organism>
<dbReference type="Proteomes" id="UP000007148">
    <property type="component" value="Unassembled WGS sequence"/>
</dbReference>
<reference evidence="3 4" key="1">
    <citation type="journal article" date="2011" name="PLoS Pathog.">
        <title>Endophytic Life Strategies Decoded by Genome and Transcriptome Analyses of the Mutualistic Root Symbiont Piriformospora indica.</title>
        <authorList>
            <person name="Zuccaro A."/>
            <person name="Lahrmann U."/>
            <person name="Guldener U."/>
            <person name="Langen G."/>
            <person name="Pfiffi S."/>
            <person name="Biedenkopf D."/>
            <person name="Wong P."/>
            <person name="Samans B."/>
            <person name="Grimm C."/>
            <person name="Basiewicz M."/>
            <person name="Murat C."/>
            <person name="Martin F."/>
            <person name="Kogel K.H."/>
        </authorList>
    </citation>
    <scope>NUCLEOTIDE SEQUENCE [LARGE SCALE GENOMIC DNA]</scope>
    <source>
        <strain evidence="3 4">DSM 11827</strain>
    </source>
</reference>